<keyword evidence="3" id="KW-1185">Reference proteome</keyword>
<feature type="transmembrane region" description="Helical" evidence="1">
    <location>
        <begin position="16"/>
        <end position="34"/>
    </location>
</feature>
<comment type="caution">
    <text evidence="2">The sequence shown here is derived from an EMBL/GenBank/DDBJ whole genome shotgun (WGS) entry which is preliminary data.</text>
</comment>
<accession>A0A5B7JJR2</accession>
<dbReference type="AlphaFoldDB" id="A0A5B7JJR2"/>
<keyword evidence="1" id="KW-1133">Transmembrane helix</keyword>
<keyword evidence="1" id="KW-0812">Transmembrane</keyword>
<gene>
    <name evidence="2" type="ORF">E2C01_087596</name>
</gene>
<evidence type="ECO:0000313" key="2">
    <source>
        <dbReference type="EMBL" id="MPC92504.1"/>
    </source>
</evidence>
<reference evidence="2 3" key="1">
    <citation type="submission" date="2019-05" db="EMBL/GenBank/DDBJ databases">
        <title>Another draft genome of Portunus trituberculatus and its Hox gene families provides insights of decapod evolution.</title>
        <authorList>
            <person name="Jeong J.-H."/>
            <person name="Song I."/>
            <person name="Kim S."/>
            <person name="Choi T."/>
            <person name="Kim D."/>
            <person name="Ryu S."/>
            <person name="Kim W."/>
        </authorList>
    </citation>
    <scope>NUCLEOTIDE SEQUENCE [LARGE SCALE GENOMIC DNA]</scope>
    <source>
        <tissue evidence="2">Muscle</tissue>
    </source>
</reference>
<sequence length="82" mass="9271">MTQTAAWNIKKKELCIVYFCPYFSAASLSGLLLVSADESSAVSRGNYRQLVIESIQVKRLILPQDYNILRRVCGKAFSLRKV</sequence>
<protein>
    <submittedName>
        <fullName evidence="2">Uncharacterized protein</fullName>
    </submittedName>
</protein>
<keyword evidence="1" id="KW-0472">Membrane</keyword>
<evidence type="ECO:0000256" key="1">
    <source>
        <dbReference type="SAM" id="Phobius"/>
    </source>
</evidence>
<dbReference type="Proteomes" id="UP000324222">
    <property type="component" value="Unassembled WGS sequence"/>
</dbReference>
<proteinExistence type="predicted"/>
<organism evidence="2 3">
    <name type="scientific">Portunus trituberculatus</name>
    <name type="common">Swimming crab</name>
    <name type="synonym">Neptunus trituberculatus</name>
    <dbReference type="NCBI Taxonomy" id="210409"/>
    <lineage>
        <taxon>Eukaryota</taxon>
        <taxon>Metazoa</taxon>
        <taxon>Ecdysozoa</taxon>
        <taxon>Arthropoda</taxon>
        <taxon>Crustacea</taxon>
        <taxon>Multicrustacea</taxon>
        <taxon>Malacostraca</taxon>
        <taxon>Eumalacostraca</taxon>
        <taxon>Eucarida</taxon>
        <taxon>Decapoda</taxon>
        <taxon>Pleocyemata</taxon>
        <taxon>Brachyura</taxon>
        <taxon>Eubrachyura</taxon>
        <taxon>Portunoidea</taxon>
        <taxon>Portunidae</taxon>
        <taxon>Portuninae</taxon>
        <taxon>Portunus</taxon>
    </lineage>
</organism>
<name>A0A5B7JJR2_PORTR</name>
<evidence type="ECO:0000313" key="3">
    <source>
        <dbReference type="Proteomes" id="UP000324222"/>
    </source>
</evidence>
<dbReference type="EMBL" id="VSRR010091493">
    <property type="protein sequence ID" value="MPC92504.1"/>
    <property type="molecule type" value="Genomic_DNA"/>
</dbReference>